<gene>
    <name evidence="2" type="ORF">METBIDRAFT_212073</name>
</gene>
<protein>
    <submittedName>
        <fullName evidence="2">Uncharacterized protein</fullName>
    </submittedName>
</protein>
<reference evidence="2 3" key="1">
    <citation type="submission" date="2016-05" db="EMBL/GenBank/DDBJ databases">
        <title>Comparative genomics of biotechnologically important yeasts.</title>
        <authorList>
            <consortium name="DOE Joint Genome Institute"/>
            <person name="Riley R."/>
            <person name="Haridas S."/>
            <person name="Wolfe K.H."/>
            <person name="Lopes M.R."/>
            <person name="Hittinger C.T."/>
            <person name="Goker M."/>
            <person name="Salamov A."/>
            <person name="Wisecaver J."/>
            <person name="Long T.M."/>
            <person name="Aerts A.L."/>
            <person name="Barry K."/>
            <person name="Choi C."/>
            <person name="Clum A."/>
            <person name="Coughlan A.Y."/>
            <person name="Deshpande S."/>
            <person name="Douglass A.P."/>
            <person name="Hanson S.J."/>
            <person name="Klenk H.-P."/>
            <person name="LaButti K."/>
            <person name="Lapidus A."/>
            <person name="Lindquist E."/>
            <person name="Lipzen A."/>
            <person name="Meier-kolthoff J.P."/>
            <person name="Ohm R.A."/>
            <person name="Otillar R.P."/>
            <person name="Pangilinan J."/>
            <person name="Peng Y."/>
            <person name="Rokas A."/>
            <person name="Rosa C.A."/>
            <person name="Scheuner C."/>
            <person name="Sibirny A.A."/>
            <person name="Slot J.C."/>
            <person name="Stielow J.B."/>
            <person name="Sun H."/>
            <person name="Kurtzman C.P."/>
            <person name="Blackwell M."/>
            <person name="Grigoriev I.V."/>
            <person name="Jeffries T.W."/>
        </authorList>
    </citation>
    <scope>NUCLEOTIDE SEQUENCE [LARGE SCALE GENOMIC DNA]</scope>
    <source>
        <strain evidence="2 3">NRRL YB-4993</strain>
    </source>
</reference>
<dbReference type="Proteomes" id="UP000092555">
    <property type="component" value="Unassembled WGS sequence"/>
</dbReference>
<accession>A0A1A0H7U5</accession>
<organism evidence="2 3">
    <name type="scientific">Metschnikowia bicuspidata var. bicuspidata NRRL YB-4993</name>
    <dbReference type="NCBI Taxonomy" id="869754"/>
    <lineage>
        <taxon>Eukaryota</taxon>
        <taxon>Fungi</taxon>
        <taxon>Dikarya</taxon>
        <taxon>Ascomycota</taxon>
        <taxon>Saccharomycotina</taxon>
        <taxon>Pichiomycetes</taxon>
        <taxon>Metschnikowiaceae</taxon>
        <taxon>Metschnikowia</taxon>
    </lineage>
</organism>
<proteinExistence type="predicted"/>
<keyword evidence="1" id="KW-1133">Transmembrane helix</keyword>
<evidence type="ECO:0000256" key="1">
    <source>
        <dbReference type="SAM" id="Phobius"/>
    </source>
</evidence>
<feature type="transmembrane region" description="Helical" evidence="1">
    <location>
        <begin position="52"/>
        <end position="73"/>
    </location>
</feature>
<keyword evidence="1" id="KW-0812">Transmembrane</keyword>
<dbReference type="EMBL" id="LXTC01000005">
    <property type="protein sequence ID" value="OBA20055.1"/>
    <property type="molecule type" value="Genomic_DNA"/>
</dbReference>
<keyword evidence="1" id="KW-0472">Membrane</keyword>
<dbReference type="AlphaFoldDB" id="A0A1A0H7U5"/>
<keyword evidence="3" id="KW-1185">Reference proteome</keyword>
<dbReference type="GeneID" id="30028028"/>
<comment type="caution">
    <text evidence="2">The sequence shown here is derived from an EMBL/GenBank/DDBJ whole genome shotgun (WGS) entry which is preliminary data.</text>
</comment>
<name>A0A1A0H7U5_9ASCO</name>
<sequence length="93" mass="10911">MSLCQHCNKDRHQAQRIITLVWRWCSKGFELSRLLLFRFGEERLGCLKRKKIVQAVVKICLYEISCGIFLVLIGRNCCKCTYEWSCVAQLNNP</sequence>
<evidence type="ECO:0000313" key="2">
    <source>
        <dbReference type="EMBL" id="OBA20055.1"/>
    </source>
</evidence>
<evidence type="ECO:0000313" key="3">
    <source>
        <dbReference type="Proteomes" id="UP000092555"/>
    </source>
</evidence>
<dbReference type="RefSeq" id="XP_018710580.1">
    <property type="nucleotide sequence ID" value="XM_018855052.1"/>
</dbReference>